<dbReference type="InterPro" id="IPR017900">
    <property type="entry name" value="4Fe4S_Fe_S_CS"/>
</dbReference>
<keyword evidence="5" id="KW-0813">Transport</keyword>
<evidence type="ECO:0000313" key="9">
    <source>
        <dbReference type="EMBL" id="TDA40065.1"/>
    </source>
</evidence>
<evidence type="ECO:0000256" key="5">
    <source>
        <dbReference type="ARBA" id="ARBA00022982"/>
    </source>
</evidence>
<keyword evidence="4" id="KW-0677">Repeat</keyword>
<keyword evidence="3" id="KW-0479">Metal-binding</keyword>
<dbReference type="PANTHER" id="PTHR43724">
    <property type="entry name" value="PYRUVATE SYNTHASE SUBUNIT PORD"/>
    <property type="match status" value="1"/>
</dbReference>
<name>A0A523BGL0_9CREN</name>
<dbReference type="GO" id="GO:0051539">
    <property type="term" value="F:4 iron, 4 sulfur cluster binding"/>
    <property type="evidence" value="ECO:0007669"/>
    <property type="project" value="UniProtKB-KW"/>
</dbReference>
<evidence type="ECO:0000313" key="10">
    <source>
        <dbReference type="Proteomes" id="UP000315399"/>
    </source>
</evidence>
<dbReference type="PANTHER" id="PTHR43724:SF1">
    <property type="entry name" value="PYRUVATE SYNTHASE SUBUNIT PORD"/>
    <property type="match status" value="1"/>
</dbReference>
<sequence length="104" mass="11670">MTKKFEEFPTWKEMPVGLVVFAPPVNGPNPHFKTNTFRTLRPVTDPAKCNKDGLCWLYCPDSCRSSDAETLFAVNLDYCKGCGVCAEVCPTKAISMINELEFKE</sequence>
<dbReference type="PROSITE" id="PS51379">
    <property type="entry name" value="4FE4S_FER_2"/>
    <property type="match status" value="2"/>
</dbReference>
<keyword evidence="7" id="KW-0411">Iron-sulfur</keyword>
<dbReference type="EMBL" id="QNVH01000003">
    <property type="protein sequence ID" value="TDA40065.1"/>
    <property type="molecule type" value="Genomic_DNA"/>
</dbReference>
<proteinExistence type="predicted"/>
<gene>
    <name evidence="9" type="ORF">DSO08_00600</name>
</gene>
<feature type="domain" description="4Fe-4S ferredoxin-type" evidence="8">
    <location>
        <begin position="70"/>
        <end position="99"/>
    </location>
</feature>
<evidence type="ECO:0000256" key="3">
    <source>
        <dbReference type="ARBA" id="ARBA00022723"/>
    </source>
</evidence>
<keyword evidence="2" id="KW-0004">4Fe-4S</keyword>
<dbReference type="InterPro" id="IPR011898">
    <property type="entry name" value="PorD_KorD"/>
</dbReference>
<keyword evidence="6" id="KW-0408">Iron</keyword>
<dbReference type="SUPFAM" id="SSF54862">
    <property type="entry name" value="4Fe-4S ferredoxins"/>
    <property type="match status" value="1"/>
</dbReference>
<dbReference type="Proteomes" id="UP000315399">
    <property type="component" value="Unassembled WGS sequence"/>
</dbReference>
<comment type="caution">
    <text evidence="9">The sequence shown here is derived from an EMBL/GenBank/DDBJ whole genome shotgun (WGS) entry which is preliminary data.</text>
</comment>
<organism evidence="9 10">
    <name type="scientific">Thermoproteota archaeon</name>
    <dbReference type="NCBI Taxonomy" id="2056631"/>
    <lineage>
        <taxon>Archaea</taxon>
        <taxon>Thermoproteota</taxon>
    </lineage>
</organism>
<keyword evidence="5" id="KW-0249">Electron transport</keyword>
<evidence type="ECO:0000256" key="7">
    <source>
        <dbReference type="ARBA" id="ARBA00023014"/>
    </source>
</evidence>
<dbReference type="InterPro" id="IPR017896">
    <property type="entry name" value="4Fe4S_Fe-S-bd"/>
</dbReference>
<protein>
    <recommendedName>
        <fullName evidence="8">4Fe-4S ferredoxin-type domain-containing protein</fullName>
    </recommendedName>
</protein>
<dbReference type="GO" id="GO:0046872">
    <property type="term" value="F:metal ion binding"/>
    <property type="evidence" value="ECO:0007669"/>
    <property type="project" value="UniProtKB-KW"/>
</dbReference>
<evidence type="ECO:0000259" key="8">
    <source>
        <dbReference type="PROSITE" id="PS51379"/>
    </source>
</evidence>
<evidence type="ECO:0000256" key="1">
    <source>
        <dbReference type="ARBA" id="ARBA00001966"/>
    </source>
</evidence>
<dbReference type="PROSITE" id="PS00198">
    <property type="entry name" value="4FE4S_FER_1"/>
    <property type="match status" value="1"/>
</dbReference>
<evidence type="ECO:0000256" key="2">
    <source>
        <dbReference type="ARBA" id="ARBA00022485"/>
    </source>
</evidence>
<dbReference type="AlphaFoldDB" id="A0A523BGL0"/>
<feature type="domain" description="4Fe-4S ferredoxin-type" evidence="8">
    <location>
        <begin position="40"/>
        <end position="69"/>
    </location>
</feature>
<comment type="cofactor">
    <cofactor evidence="1">
        <name>[4Fe-4S] cluster</name>
        <dbReference type="ChEBI" id="CHEBI:49883"/>
    </cofactor>
</comment>
<evidence type="ECO:0000256" key="6">
    <source>
        <dbReference type="ARBA" id="ARBA00023004"/>
    </source>
</evidence>
<dbReference type="Pfam" id="PF00037">
    <property type="entry name" value="Fer4"/>
    <property type="match status" value="1"/>
</dbReference>
<dbReference type="Gene3D" id="3.30.70.20">
    <property type="match status" value="1"/>
</dbReference>
<reference evidence="9 10" key="1">
    <citation type="journal article" date="2019" name="Nat. Microbiol.">
        <title>Expanding anaerobic alkane metabolism in the domain of Archaea.</title>
        <authorList>
            <person name="Wang Y."/>
            <person name="Wegener G."/>
            <person name="Hou J."/>
            <person name="Wang F."/>
            <person name="Xiao X."/>
        </authorList>
    </citation>
    <scope>NUCLEOTIDE SEQUENCE [LARGE SCALE GENOMIC DNA]</scope>
    <source>
        <strain evidence="9">WYZ-LMO10</strain>
    </source>
</reference>
<dbReference type="NCBIfam" id="TIGR02179">
    <property type="entry name" value="PorD_KorD"/>
    <property type="match status" value="1"/>
</dbReference>
<accession>A0A523BGL0</accession>
<evidence type="ECO:0000256" key="4">
    <source>
        <dbReference type="ARBA" id="ARBA00022737"/>
    </source>
</evidence>
<dbReference type="GO" id="GO:0016625">
    <property type="term" value="F:oxidoreductase activity, acting on the aldehyde or oxo group of donors, iron-sulfur protein as acceptor"/>
    <property type="evidence" value="ECO:0007669"/>
    <property type="project" value="InterPro"/>
</dbReference>